<dbReference type="SUPFAM" id="SSF50129">
    <property type="entry name" value="GroES-like"/>
    <property type="match status" value="1"/>
</dbReference>
<dbReference type="Gene3D" id="3.40.50.720">
    <property type="entry name" value="NAD(P)-binding Rossmann-like Domain"/>
    <property type="match status" value="1"/>
</dbReference>
<evidence type="ECO:0000313" key="4">
    <source>
        <dbReference type="EMBL" id="RKU46322.1"/>
    </source>
</evidence>
<protein>
    <recommendedName>
        <fullName evidence="3">Enoyl reductase (ER) domain-containing protein</fullName>
    </recommendedName>
</protein>
<dbReference type="Pfam" id="PF08240">
    <property type="entry name" value="ADH_N"/>
    <property type="match status" value="1"/>
</dbReference>
<evidence type="ECO:0000256" key="2">
    <source>
        <dbReference type="ARBA" id="ARBA00023002"/>
    </source>
</evidence>
<dbReference type="CDD" id="cd08249">
    <property type="entry name" value="enoyl_reductase_like"/>
    <property type="match status" value="1"/>
</dbReference>
<dbReference type="SUPFAM" id="SSF51735">
    <property type="entry name" value="NAD(P)-binding Rossmann-fold domains"/>
    <property type="match status" value="1"/>
</dbReference>
<feature type="domain" description="Enoyl reductase (ER)" evidence="3">
    <location>
        <begin position="12"/>
        <end position="337"/>
    </location>
</feature>
<evidence type="ECO:0000256" key="1">
    <source>
        <dbReference type="ARBA" id="ARBA00008072"/>
    </source>
</evidence>
<organism evidence="4 5">
    <name type="scientific">Coniochaeta pulveracea</name>
    <dbReference type="NCBI Taxonomy" id="177199"/>
    <lineage>
        <taxon>Eukaryota</taxon>
        <taxon>Fungi</taxon>
        <taxon>Dikarya</taxon>
        <taxon>Ascomycota</taxon>
        <taxon>Pezizomycotina</taxon>
        <taxon>Sordariomycetes</taxon>
        <taxon>Sordariomycetidae</taxon>
        <taxon>Coniochaetales</taxon>
        <taxon>Coniochaetaceae</taxon>
        <taxon>Coniochaeta</taxon>
    </lineage>
</organism>
<sequence>MAPSNTAAWLTEVQKPLEVKEAPYPEPKETEIVIENHAVALNPCDFAFEMFGPALFPDLVIPAIVGEDVAGEVVAVGSSVTRFKAGDRVTAHASSAFQKYVNVNDHMAAAIPDSLSYEQASVLPLTFTTALIGLFHKDYLALQHPSLDPKPTGKALLIWGGSTSVGSNAIQLAKAAGYEVYTTASPKNFDYVKKLGASHVFDYNSPTIKDDLVAAFKGKTTAGALAIGGIVPAQYDAIIEACAAVVTNTAGSDFVALAMRPPDNLPAGIKTNFINAVYLHKEKDLGYSLFTDYLSKALAAGTFTPAPPAEVIGSGLESIQKGLEMIPAGVSAKKLVVKV</sequence>
<comment type="caution">
    <text evidence="4">The sequence shown here is derived from an EMBL/GenBank/DDBJ whole genome shotgun (WGS) entry which is preliminary data.</text>
</comment>
<dbReference type="InterPro" id="IPR036291">
    <property type="entry name" value="NAD(P)-bd_dom_sf"/>
</dbReference>
<dbReference type="AlphaFoldDB" id="A0A420YEH0"/>
<dbReference type="PANTHER" id="PTHR45348:SF2">
    <property type="entry name" value="ZINC-TYPE ALCOHOL DEHYDROGENASE-LIKE PROTEIN C2E1P3.01"/>
    <property type="match status" value="1"/>
</dbReference>
<evidence type="ECO:0000259" key="3">
    <source>
        <dbReference type="SMART" id="SM00829"/>
    </source>
</evidence>
<dbReference type="OrthoDB" id="3509362at2759"/>
<dbReference type="GO" id="GO:0016651">
    <property type="term" value="F:oxidoreductase activity, acting on NAD(P)H"/>
    <property type="evidence" value="ECO:0007669"/>
    <property type="project" value="InterPro"/>
</dbReference>
<dbReference type="InterPro" id="IPR011032">
    <property type="entry name" value="GroES-like_sf"/>
</dbReference>
<proteinExistence type="inferred from homology"/>
<name>A0A420YEH0_9PEZI</name>
<dbReference type="Gene3D" id="3.90.180.10">
    <property type="entry name" value="Medium-chain alcohol dehydrogenases, catalytic domain"/>
    <property type="match status" value="1"/>
</dbReference>
<comment type="similarity">
    <text evidence="1">Belongs to the zinc-containing alcohol dehydrogenase family.</text>
</comment>
<dbReference type="STRING" id="177199.A0A420YEH0"/>
<reference evidence="4 5" key="1">
    <citation type="submission" date="2018-08" db="EMBL/GenBank/DDBJ databases">
        <title>Draft genome of the lignicolous fungus Coniochaeta pulveracea.</title>
        <authorList>
            <person name="Borstlap C.J."/>
            <person name="De Witt R.N."/>
            <person name="Botha A."/>
            <person name="Volschenk H."/>
        </authorList>
    </citation>
    <scope>NUCLEOTIDE SEQUENCE [LARGE SCALE GENOMIC DNA]</scope>
    <source>
        <strain evidence="4 5">CAB683</strain>
    </source>
</reference>
<dbReference type="PANTHER" id="PTHR45348">
    <property type="entry name" value="HYPOTHETICAL OXIDOREDUCTASE (EUROFUNG)"/>
    <property type="match status" value="1"/>
</dbReference>
<dbReference type="Pfam" id="PF00107">
    <property type="entry name" value="ADH_zinc_N"/>
    <property type="match status" value="1"/>
</dbReference>
<dbReference type="InterPro" id="IPR013149">
    <property type="entry name" value="ADH-like_C"/>
</dbReference>
<dbReference type="InterPro" id="IPR047122">
    <property type="entry name" value="Trans-enoyl_RdTase-like"/>
</dbReference>
<evidence type="ECO:0000313" key="5">
    <source>
        <dbReference type="Proteomes" id="UP000275385"/>
    </source>
</evidence>
<dbReference type="InterPro" id="IPR020843">
    <property type="entry name" value="ER"/>
</dbReference>
<dbReference type="Proteomes" id="UP000275385">
    <property type="component" value="Unassembled WGS sequence"/>
</dbReference>
<keyword evidence="5" id="KW-1185">Reference proteome</keyword>
<accession>A0A420YEH0</accession>
<keyword evidence="2" id="KW-0560">Oxidoreductase</keyword>
<gene>
    <name evidence="4" type="ORF">DL546_008209</name>
</gene>
<dbReference type="EMBL" id="QVQW01000015">
    <property type="protein sequence ID" value="RKU46322.1"/>
    <property type="molecule type" value="Genomic_DNA"/>
</dbReference>
<dbReference type="InterPro" id="IPR013154">
    <property type="entry name" value="ADH-like_N"/>
</dbReference>
<dbReference type="SMART" id="SM00829">
    <property type="entry name" value="PKS_ER"/>
    <property type="match status" value="1"/>
</dbReference>